<dbReference type="Pfam" id="PF02709">
    <property type="entry name" value="Glyco_transf_7C"/>
    <property type="match status" value="1"/>
</dbReference>
<feature type="domain" description="Galactosyltransferase C-terminal" evidence="3">
    <location>
        <begin position="182"/>
        <end position="242"/>
    </location>
</feature>
<dbReference type="AlphaFoldDB" id="A0A975GC40"/>
<dbReference type="InterPro" id="IPR027791">
    <property type="entry name" value="Galactosyl_T_C"/>
</dbReference>
<keyword evidence="5" id="KW-1185">Reference proteome</keyword>
<dbReference type="RefSeq" id="WP_207562609.1">
    <property type="nucleotide sequence ID" value="NZ_CP046072.1"/>
</dbReference>
<protein>
    <submittedName>
        <fullName evidence="4">Glycosyltransferase</fullName>
    </submittedName>
</protein>
<keyword evidence="1" id="KW-0808">Transferase</keyword>
<dbReference type="InterPro" id="IPR029044">
    <property type="entry name" value="Nucleotide-diphossugar_trans"/>
</dbReference>
<reference evidence="4" key="2">
    <citation type="submission" date="2021-04" db="EMBL/GenBank/DDBJ databases">
        <title>Isolation and characterization of a novel species of the genus Sulfurimonas.</title>
        <authorList>
            <person name="Fukui M."/>
        </authorList>
    </citation>
    <scope>NUCLEOTIDE SEQUENCE</scope>
    <source>
        <strain evidence="4">H1576</strain>
    </source>
</reference>
<accession>A0A975GC40</accession>
<organism evidence="4 5">
    <name type="scientific">Sulfurimonas aquatica</name>
    <dbReference type="NCBI Taxonomy" id="2672570"/>
    <lineage>
        <taxon>Bacteria</taxon>
        <taxon>Pseudomonadati</taxon>
        <taxon>Campylobacterota</taxon>
        <taxon>Epsilonproteobacteria</taxon>
        <taxon>Campylobacterales</taxon>
        <taxon>Sulfurimonadaceae</taxon>
        <taxon>Sulfurimonas</taxon>
    </lineage>
</organism>
<feature type="domain" description="Glycosyltransferase 2-like" evidence="2">
    <location>
        <begin position="8"/>
        <end position="170"/>
    </location>
</feature>
<dbReference type="InterPro" id="IPR001173">
    <property type="entry name" value="Glyco_trans_2-like"/>
</dbReference>
<sequence length="274" mass="31404">MLSPSVAVIVAIYKDLKALQLIIESLESQTKIPDEIIIAEDAQHLNIKEYVDSLNYNNIIHLSQEDIGWRKEKILNKAIETSKSDYLIFIDGDCIPYHNFVKANIELSEPNTALCGRRSEPGEGFSEKLRKGKISIKKFEKSYLLNYFKLMKDKTRHIEEGIVFSPNSLILKILNKFGRKDSHIVGCNWSCYKKDLVTINGYDEDFILPTTGEDTDVERRLRHFGVRMKSSRNAAAVVHLHHISIFNKEIASQTEALMETKKDIYVCKNGLKKL</sequence>
<evidence type="ECO:0000259" key="2">
    <source>
        <dbReference type="Pfam" id="PF00535"/>
    </source>
</evidence>
<reference evidence="4" key="1">
    <citation type="submission" date="2019-11" db="EMBL/GenBank/DDBJ databases">
        <authorList>
            <person name="Kojima H."/>
        </authorList>
    </citation>
    <scope>NUCLEOTIDE SEQUENCE</scope>
    <source>
        <strain evidence="4">H1576</strain>
    </source>
</reference>
<dbReference type="PANTHER" id="PTHR43685:SF3">
    <property type="entry name" value="SLR2126 PROTEIN"/>
    <property type="match status" value="1"/>
</dbReference>
<evidence type="ECO:0000313" key="4">
    <source>
        <dbReference type="EMBL" id="QSZ41331.1"/>
    </source>
</evidence>
<dbReference type="InterPro" id="IPR050834">
    <property type="entry name" value="Glycosyltransf_2"/>
</dbReference>
<dbReference type="SUPFAM" id="SSF53448">
    <property type="entry name" value="Nucleotide-diphospho-sugar transferases"/>
    <property type="match status" value="1"/>
</dbReference>
<evidence type="ECO:0000259" key="3">
    <source>
        <dbReference type="Pfam" id="PF02709"/>
    </source>
</evidence>
<proteinExistence type="predicted"/>
<dbReference type="EMBL" id="CP046072">
    <property type="protein sequence ID" value="QSZ41331.1"/>
    <property type="molecule type" value="Genomic_DNA"/>
</dbReference>
<dbReference type="Proteomes" id="UP000671852">
    <property type="component" value="Chromosome"/>
</dbReference>
<dbReference type="Pfam" id="PF00535">
    <property type="entry name" value="Glycos_transf_2"/>
    <property type="match status" value="1"/>
</dbReference>
<evidence type="ECO:0000313" key="5">
    <source>
        <dbReference type="Proteomes" id="UP000671852"/>
    </source>
</evidence>
<name>A0A975GC40_9BACT</name>
<dbReference type="KEGG" id="saqt:GJV85_04160"/>
<dbReference type="GO" id="GO:0016740">
    <property type="term" value="F:transferase activity"/>
    <property type="evidence" value="ECO:0007669"/>
    <property type="project" value="UniProtKB-KW"/>
</dbReference>
<evidence type="ECO:0000256" key="1">
    <source>
        <dbReference type="ARBA" id="ARBA00022679"/>
    </source>
</evidence>
<dbReference type="Gene3D" id="3.90.550.10">
    <property type="entry name" value="Spore Coat Polysaccharide Biosynthesis Protein SpsA, Chain A"/>
    <property type="match status" value="1"/>
</dbReference>
<dbReference type="PANTHER" id="PTHR43685">
    <property type="entry name" value="GLYCOSYLTRANSFERASE"/>
    <property type="match status" value="1"/>
</dbReference>
<gene>
    <name evidence="4" type="ORF">GJV85_04160</name>
</gene>